<gene>
    <name evidence="5" type="ORF">COS30_01000</name>
</gene>
<organism evidence="5 6">
    <name type="scientific">Candidatus Portnoybacteria bacterium CG02_land_8_20_14_3_00_45_8</name>
    <dbReference type="NCBI Taxonomy" id="1974807"/>
    <lineage>
        <taxon>Bacteria</taxon>
        <taxon>Candidatus Portnoyibacteriota</taxon>
    </lineage>
</organism>
<reference evidence="6" key="1">
    <citation type="submission" date="2017-09" db="EMBL/GenBank/DDBJ databases">
        <title>Depth-based differentiation of microbial function through sediment-hosted aquifers and enrichment of novel symbionts in the deep terrestrial subsurface.</title>
        <authorList>
            <person name="Probst A.J."/>
            <person name="Ladd B."/>
            <person name="Jarett J.K."/>
            <person name="Geller-Mcgrath D.E."/>
            <person name="Sieber C.M.K."/>
            <person name="Emerson J.B."/>
            <person name="Anantharaman K."/>
            <person name="Thomas B.C."/>
            <person name="Malmstrom R."/>
            <person name="Stieglmeier M."/>
            <person name="Klingl A."/>
            <person name="Woyke T."/>
            <person name="Ryan C.M."/>
            <person name="Banfield J.F."/>
        </authorList>
    </citation>
    <scope>NUCLEOTIDE SEQUENCE [LARGE SCALE GENOMIC DNA]</scope>
</reference>
<accession>A0A2M7D6I1</accession>
<evidence type="ECO:0000259" key="4">
    <source>
        <dbReference type="PROSITE" id="PS51379"/>
    </source>
</evidence>
<evidence type="ECO:0000256" key="2">
    <source>
        <dbReference type="ARBA" id="ARBA00023004"/>
    </source>
</evidence>
<dbReference type="InterPro" id="IPR017896">
    <property type="entry name" value="4Fe4S_Fe-S-bd"/>
</dbReference>
<dbReference type="PANTHER" id="PTHR40447:SF1">
    <property type="entry name" value="ANAEROBIC SULFITE REDUCTASE SUBUNIT A"/>
    <property type="match status" value="1"/>
</dbReference>
<keyword evidence="2" id="KW-0408">Iron</keyword>
<comment type="caution">
    <text evidence="5">The sequence shown here is derived from an EMBL/GenBank/DDBJ whole genome shotgun (WGS) entry which is preliminary data.</text>
</comment>
<dbReference type="GO" id="GO:0051536">
    <property type="term" value="F:iron-sulfur cluster binding"/>
    <property type="evidence" value="ECO:0007669"/>
    <property type="project" value="UniProtKB-KW"/>
</dbReference>
<feature type="domain" description="4Fe-4S ferredoxin-type" evidence="4">
    <location>
        <begin position="221"/>
        <end position="253"/>
    </location>
</feature>
<dbReference type="PANTHER" id="PTHR40447">
    <property type="entry name" value="ANAEROBIC SULFITE REDUCTASE SUBUNIT A"/>
    <property type="match status" value="1"/>
</dbReference>
<sequence>LFDYSAAKLVEKHSAHKVALAGVNILDLKAINLYDQVFEKDVYYQARRRNTLLIGHSETPDIDDNFFEYRYEEDILEHLPFDIFLARGAKYFRVFTGSLKGQRILEHFGYKNYEHIQFSGPVKEGQPDERMVKLRDKLKNHPNSKIWEELGKRCIECGKCALVCPTCFCFRIDDKPSLEKQSGQRQRCWDSCFYQEFSEVAGPHKFLNTAAERIHFWYWHKFVRIPDEFDFMGCVGCGRCTKVCPVGIDIKQVLNEIETS</sequence>
<dbReference type="Pfam" id="PF17179">
    <property type="entry name" value="Fer4_22"/>
    <property type="match status" value="1"/>
</dbReference>
<dbReference type="PROSITE" id="PS00198">
    <property type="entry name" value="4FE4S_FER_1"/>
    <property type="match status" value="2"/>
</dbReference>
<dbReference type="InterPro" id="IPR009051">
    <property type="entry name" value="Helical_ferredxn"/>
</dbReference>
<evidence type="ECO:0000313" key="5">
    <source>
        <dbReference type="EMBL" id="PIV38637.1"/>
    </source>
</evidence>
<feature type="domain" description="4Fe-4S ferredoxin-type" evidence="4">
    <location>
        <begin position="144"/>
        <end position="175"/>
    </location>
</feature>
<dbReference type="PROSITE" id="PS51379">
    <property type="entry name" value="4FE4S_FER_2"/>
    <property type="match status" value="2"/>
</dbReference>
<keyword evidence="3" id="KW-0411">Iron-sulfur</keyword>
<protein>
    <recommendedName>
        <fullName evidence="4">4Fe-4S ferredoxin-type domain-containing protein</fullName>
    </recommendedName>
</protein>
<dbReference type="InterPro" id="IPR017900">
    <property type="entry name" value="4Fe4S_Fe_S_CS"/>
</dbReference>
<keyword evidence="1" id="KW-0479">Metal-binding</keyword>
<name>A0A2M7D6I1_9BACT</name>
<dbReference type="EMBL" id="PEUE01000027">
    <property type="protein sequence ID" value="PIV38637.1"/>
    <property type="molecule type" value="Genomic_DNA"/>
</dbReference>
<evidence type="ECO:0000256" key="3">
    <source>
        <dbReference type="ARBA" id="ARBA00023014"/>
    </source>
</evidence>
<dbReference type="Gene3D" id="1.10.1060.10">
    <property type="entry name" value="Alpha-helical ferredoxin"/>
    <property type="match status" value="1"/>
</dbReference>
<evidence type="ECO:0000256" key="1">
    <source>
        <dbReference type="ARBA" id="ARBA00022723"/>
    </source>
</evidence>
<dbReference type="GO" id="GO:0046872">
    <property type="term" value="F:metal ion binding"/>
    <property type="evidence" value="ECO:0007669"/>
    <property type="project" value="UniProtKB-KW"/>
</dbReference>
<proteinExistence type="predicted"/>
<dbReference type="AlphaFoldDB" id="A0A2M7D6I1"/>
<dbReference type="SUPFAM" id="SSF46548">
    <property type="entry name" value="alpha-helical ferredoxin"/>
    <property type="match status" value="1"/>
</dbReference>
<feature type="non-terminal residue" evidence="5">
    <location>
        <position position="1"/>
    </location>
</feature>
<dbReference type="Proteomes" id="UP000229247">
    <property type="component" value="Unassembled WGS sequence"/>
</dbReference>
<evidence type="ECO:0000313" key="6">
    <source>
        <dbReference type="Proteomes" id="UP000229247"/>
    </source>
</evidence>